<feature type="non-terminal residue" evidence="2">
    <location>
        <position position="404"/>
    </location>
</feature>
<dbReference type="InterPro" id="IPR036339">
    <property type="entry name" value="PUB-like_dom_sf"/>
</dbReference>
<gene>
    <name evidence="2" type="ORF">RJ639_014564</name>
</gene>
<dbReference type="SUPFAM" id="SSF143503">
    <property type="entry name" value="PUG domain-like"/>
    <property type="match status" value="1"/>
</dbReference>
<reference evidence="2" key="1">
    <citation type="submission" date="2022-12" db="EMBL/GenBank/DDBJ databases">
        <title>Draft genome assemblies for two species of Escallonia (Escalloniales).</title>
        <authorList>
            <person name="Chanderbali A."/>
            <person name="Dervinis C."/>
            <person name="Anghel I."/>
            <person name="Soltis D."/>
            <person name="Soltis P."/>
            <person name="Zapata F."/>
        </authorList>
    </citation>
    <scope>NUCLEOTIDE SEQUENCE</scope>
    <source>
        <strain evidence="2">UCBG64.0493</strain>
        <tissue evidence="2">Leaf</tissue>
    </source>
</reference>
<protein>
    <submittedName>
        <fullName evidence="2">Uncharacterized protein</fullName>
    </submittedName>
</protein>
<dbReference type="Proteomes" id="UP001188597">
    <property type="component" value="Unassembled WGS sequence"/>
</dbReference>
<feature type="region of interest" description="Disordered" evidence="1">
    <location>
        <begin position="1"/>
        <end position="67"/>
    </location>
</feature>
<evidence type="ECO:0000256" key="1">
    <source>
        <dbReference type="SAM" id="MobiDB-lite"/>
    </source>
</evidence>
<evidence type="ECO:0000313" key="3">
    <source>
        <dbReference type="Proteomes" id="UP001188597"/>
    </source>
</evidence>
<proteinExistence type="predicted"/>
<dbReference type="Gene3D" id="3.30.160.60">
    <property type="entry name" value="Classic Zinc Finger"/>
    <property type="match status" value="1"/>
</dbReference>
<sequence>SSSSSSGKFKGQGRVLGSSSSTSANPVPPRPLQSVANSSNPKHLPQRPSNLDQARNRPKAVSDSYFNAKPANGFDPLITTGKRNKNGFSLHVFECPVCGKGYASEEEVYAHVDNCLRSVKEDNVVGVLQFGVSGNGLEAKSELEACVGAYLSGKPSDAAVEVVVRLLKNVFSRVRMGNAKIKEAVSDFVGGVELLEFVGFELKDEGGEMFALMERIVVIKEAIALLEPQKVGNLAATTLAKVDDPLELKTVDRQESQIKGVHNVCHLIRSPLYRPLPYASVKTRKEKTKRKDEPPIHSLFAALYSHIGTSVPTPLFGCFFSVPESLAAKIQLPDSFYDLSADELKREAELRRNAESQLLIPKSFKEKQAKAARRRYTKMDKGGKDLSKRLRIDILYDTQKKQGQ</sequence>
<name>A0AA88VIP0_9ASTE</name>
<organism evidence="2 3">
    <name type="scientific">Escallonia herrerae</name>
    <dbReference type="NCBI Taxonomy" id="1293975"/>
    <lineage>
        <taxon>Eukaryota</taxon>
        <taxon>Viridiplantae</taxon>
        <taxon>Streptophyta</taxon>
        <taxon>Embryophyta</taxon>
        <taxon>Tracheophyta</taxon>
        <taxon>Spermatophyta</taxon>
        <taxon>Magnoliopsida</taxon>
        <taxon>eudicotyledons</taxon>
        <taxon>Gunneridae</taxon>
        <taxon>Pentapetalae</taxon>
        <taxon>asterids</taxon>
        <taxon>campanulids</taxon>
        <taxon>Escalloniales</taxon>
        <taxon>Escalloniaceae</taxon>
        <taxon>Escallonia</taxon>
    </lineage>
</organism>
<dbReference type="EMBL" id="JAVXUP010001617">
    <property type="protein sequence ID" value="KAK3009711.1"/>
    <property type="molecule type" value="Genomic_DNA"/>
</dbReference>
<comment type="caution">
    <text evidence="2">The sequence shown here is derived from an EMBL/GenBank/DDBJ whole genome shotgun (WGS) entry which is preliminary data.</text>
</comment>
<accession>A0AA88VIP0</accession>
<dbReference type="Gene3D" id="1.20.58.2190">
    <property type="match status" value="1"/>
</dbReference>
<dbReference type="PANTHER" id="PTHR47694">
    <property type="entry name" value="PLANT UBX DOMAIN-CONTAINING PROTEIN 2"/>
    <property type="match status" value="1"/>
</dbReference>
<keyword evidence="3" id="KW-1185">Reference proteome</keyword>
<evidence type="ECO:0000313" key="2">
    <source>
        <dbReference type="EMBL" id="KAK3009711.1"/>
    </source>
</evidence>
<dbReference type="PANTHER" id="PTHR47694:SF1">
    <property type="entry name" value="PLANT UBX DOMAIN-CONTAINING PROTEIN 2"/>
    <property type="match status" value="1"/>
</dbReference>
<dbReference type="AlphaFoldDB" id="A0AA88VIP0"/>
<dbReference type="GO" id="GO:0050832">
    <property type="term" value="P:defense response to fungus"/>
    <property type="evidence" value="ECO:0007669"/>
    <property type="project" value="TreeGrafter"/>
</dbReference>
<dbReference type="CDD" id="cd09212">
    <property type="entry name" value="PUB"/>
    <property type="match status" value="1"/>
</dbReference>
<feature type="non-terminal residue" evidence="2">
    <location>
        <position position="1"/>
    </location>
</feature>
<feature type="compositionally biased region" description="Polar residues" evidence="1">
    <location>
        <begin position="34"/>
        <end position="53"/>
    </location>
</feature>